<proteinExistence type="predicted"/>
<keyword evidence="2" id="KW-1133">Transmembrane helix</keyword>
<evidence type="ECO:0000256" key="3">
    <source>
        <dbReference type="SAM" id="SignalP"/>
    </source>
</evidence>
<accession>A0A5M6CE52</accession>
<feature type="coiled-coil region" evidence="1">
    <location>
        <begin position="116"/>
        <end position="150"/>
    </location>
</feature>
<dbReference type="RefSeq" id="WP_150033191.1">
    <property type="nucleotide sequence ID" value="NZ_VWSH01000003.1"/>
</dbReference>
<evidence type="ECO:0000313" key="4">
    <source>
        <dbReference type="EMBL" id="KAA5533444.1"/>
    </source>
</evidence>
<feature type="transmembrane region" description="Helical" evidence="2">
    <location>
        <begin position="64"/>
        <end position="85"/>
    </location>
</feature>
<reference evidence="4 5" key="1">
    <citation type="submission" date="2019-09" db="EMBL/GenBank/DDBJ databases">
        <title>Genome sequence and assembly of Taibaiella sp.</title>
        <authorList>
            <person name="Chhetri G."/>
        </authorList>
    </citation>
    <scope>NUCLEOTIDE SEQUENCE [LARGE SCALE GENOMIC DNA]</scope>
    <source>
        <strain evidence="4 5">KVB11</strain>
    </source>
</reference>
<organism evidence="4 5">
    <name type="scientific">Taibaiella lutea</name>
    <dbReference type="NCBI Taxonomy" id="2608001"/>
    <lineage>
        <taxon>Bacteria</taxon>
        <taxon>Pseudomonadati</taxon>
        <taxon>Bacteroidota</taxon>
        <taxon>Chitinophagia</taxon>
        <taxon>Chitinophagales</taxon>
        <taxon>Chitinophagaceae</taxon>
        <taxon>Taibaiella</taxon>
    </lineage>
</organism>
<feature type="signal peptide" evidence="3">
    <location>
        <begin position="1"/>
        <end position="19"/>
    </location>
</feature>
<gene>
    <name evidence="4" type="ORF">F0919_12960</name>
</gene>
<dbReference type="AlphaFoldDB" id="A0A5M6CE52"/>
<keyword evidence="3" id="KW-0732">Signal</keyword>
<sequence length="272" mass="30588">MKRIIFILILGLTPWIGFSQDTTHQPDTNSGDTVQQDIVNDHGEAGGIDANEIANNNKDAISGLWTGLIGGTIGAVLMLGITSYFNSRKKKTQEEQRIPDSKLFIDESVEVKSGNKEISAADVKKLKAEIKDLKLKLEEAKNETTAYKKNLDVYTDFDQKYYNEAFRKLISPMNDAMEKGSRKEIIETLLKIMSHFSSLTRYKIAKKQAYDEPNMQYLMNQRMKNDAAVEIDSNTPVDKIPKNIKVLVDLLSEQSSTGLDESIISGYKIKNL</sequence>
<keyword evidence="5" id="KW-1185">Reference proteome</keyword>
<keyword evidence="2" id="KW-0812">Transmembrane</keyword>
<comment type="caution">
    <text evidence="4">The sequence shown here is derived from an EMBL/GenBank/DDBJ whole genome shotgun (WGS) entry which is preliminary data.</text>
</comment>
<dbReference type="Proteomes" id="UP000323632">
    <property type="component" value="Unassembled WGS sequence"/>
</dbReference>
<evidence type="ECO:0000256" key="1">
    <source>
        <dbReference type="SAM" id="Coils"/>
    </source>
</evidence>
<feature type="chain" id="PRO_5024291910" evidence="3">
    <location>
        <begin position="20"/>
        <end position="272"/>
    </location>
</feature>
<evidence type="ECO:0000256" key="2">
    <source>
        <dbReference type="SAM" id="Phobius"/>
    </source>
</evidence>
<keyword evidence="1" id="KW-0175">Coiled coil</keyword>
<keyword evidence="2" id="KW-0472">Membrane</keyword>
<name>A0A5M6CE52_9BACT</name>
<evidence type="ECO:0000313" key="5">
    <source>
        <dbReference type="Proteomes" id="UP000323632"/>
    </source>
</evidence>
<dbReference type="EMBL" id="VWSH01000003">
    <property type="protein sequence ID" value="KAA5533444.1"/>
    <property type="molecule type" value="Genomic_DNA"/>
</dbReference>
<protein>
    <submittedName>
        <fullName evidence="4">Uncharacterized protein</fullName>
    </submittedName>
</protein>